<dbReference type="InterPro" id="IPR033932">
    <property type="entry name" value="YtcJ-like"/>
</dbReference>
<dbReference type="Proteomes" id="UP000253628">
    <property type="component" value="Unassembled WGS sequence"/>
</dbReference>
<protein>
    <recommendedName>
        <fullName evidence="2">Amidohydrolase 3 domain-containing protein</fullName>
    </recommendedName>
</protein>
<keyword evidence="1" id="KW-0732">Signal</keyword>
<evidence type="ECO:0000313" key="3">
    <source>
        <dbReference type="EMBL" id="RBP39526.1"/>
    </source>
</evidence>
<dbReference type="PANTHER" id="PTHR22642">
    <property type="entry name" value="IMIDAZOLONEPROPIONASE"/>
    <property type="match status" value="1"/>
</dbReference>
<gene>
    <name evidence="3" type="ORF">DFR37_105322</name>
</gene>
<evidence type="ECO:0000256" key="1">
    <source>
        <dbReference type="SAM" id="SignalP"/>
    </source>
</evidence>
<name>A0A366HE30_9BURK</name>
<dbReference type="RefSeq" id="WP_113933462.1">
    <property type="nucleotide sequence ID" value="NZ_JACCEU010000003.1"/>
</dbReference>
<dbReference type="AlphaFoldDB" id="A0A366HE30"/>
<dbReference type="CDD" id="cd01300">
    <property type="entry name" value="YtcJ_like"/>
    <property type="match status" value="1"/>
</dbReference>
<sequence>MLKDKPCATVFKSSLAVLLTVFSTMTLSQSVDATQGDAIYFGGSILTMAGDTPRYVEAIATKNGKIINVGSKADVLQLRGDHTRMVDLAGKTLLPGFIDAHGHTWMTGFQKLSANLLPPPDGTGSDIPALVSLLKEWQSKNPVAIGKTGWIIGFGYDDSQLAEKRHPTAMDLDQVSTETPVVVIHQSSHLASMNHKALELAGITSTSLNPAGGVIRRLPDGRTPDGVLEEMAFFAPMFKVLASFDQDASEKIALAGADYYAQFGFTTAQEGRASKQITQTWQKLADEGKLKIDIAVYPDLQAERSFMSEIGVKENYSNHFRVAGVKLSLDGSPQGKTAWLSEPYVHAPAGQPADYRGYPAIPKNDDLQSLVNQAFQHNWQVLAHTNGDAASDALINAVAQAETQYGKADRRTVMIHAQTVREDQLDRMKQLGIVPSFFSMHTFYWGDWHRDETLGKDRAFRISPTQSALTRGMWFTEHHDAPVALPSSIMILHTTVNRTTRSGAVLGEDQRVSPYIALKSITDWASRQYFEENSKGTISVGKLADLVILDKDPLKVDPTKIHEIRVLETIKEGQTVFSQD</sequence>
<comment type="caution">
    <text evidence="3">The sequence shown here is derived from an EMBL/GenBank/DDBJ whole genome shotgun (WGS) entry which is preliminary data.</text>
</comment>
<keyword evidence="4" id="KW-1185">Reference proteome</keyword>
<dbReference type="SUPFAM" id="SSF51338">
    <property type="entry name" value="Composite domain of metallo-dependent hydrolases"/>
    <property type="match status" value="1"/>
</dbReference>
<feature type="domain" description="Amidohydrolase 3" evidence="2">
    <location>
        <begin position="85"/>
        <end position="577"/>
    </location>
</feature>
<dbReference type="InterPro" id="IPR013108">
    <property type="entry name" value="Amidohydro_3"/>
</dbReference>
<dbReference type="Pfam" id="PF07969">
    <property type="entry name" value="Amidohydro_3"/>
    <property type="match status" value="1"/>
</dbReference>
<dbReference type="PANTHER" id="PTHR22642:SF2">
    <property type="entry name" value="PROTEIN LONG AFTER FAR-RED 3"/>
    <property type="match status" value="1"/>
</dbReference>
<dbReference type="InterPro" id="IPR032466">
    <property type="entry name" value="Metal_Hydrolase"/>
</dbReference>
<dbReference type="OrthoDB" id="9031471at2"/>
<feature type="chain" id="PRO_5017043001" description="Amidohydrolase 3 domain-containing protein" evidence="1">
    <location>
        <begin position="34"/>
        <end position="580"/>
    </location>
</feature>
<reference evidence="3 4" key="1">
    <citation type="submission" date="2018-06" db="EMBL/GenBank/DDBJ databases">
        <title>Genomic Encyclopedia of Type Strains, Phase IV (KMG-IV): sequencing the most valuable type-strain genomes for metagenomic binning, comparative biology and taxonomic classification.</title>
        <authorList>
            <person name="Goeker M."/>
        </authorList>
    </citation>
    <scope>NUCLEOTIDE SEQUENCE [LARGE SCALE GENOMIC DNA]</scope>
    <source>
        <strain evidence="3 4">DSM 25520</strain>
    </source>
</reference>
<proteinExistence type="predicted"/>
<dbReference type="Gene3D" id="3.20.20.140">
    <property type="entry name" value="Metal-dependent hydrolases"/>
    <property type="match status" value="1"/>
</dbReference>
<accession>A0A366HE30</accession>
<dbReference type="Gene3D" id="3.10.310.70">
    <property type="match status" value="1"/>
</dbReference>
<dbReference type="GO" id="GO:0016810">
    <property type="term" value="F:hydrolase activity, acting on carbon-nitrogen (but not peptide) bonds"/>
    <property type="evidence" value="ECO:0007669"/>
    <property type="project" value="InterPro"/>
</dbReference>
<feature type="signal peptide" evidence="1">
    <location>
        <begin position="1"/>
        <end position="33"/>
    </location>
</feature>
<organism evidence="3 4">
    <name type="scientific">Eoetvoesiella caeni</name>
    <dbReference type="NCBI Taxonomy" id="645616"/>
    <lineage>
        <taxon>Bacteria</taxon>
        <taxon>Pseudomonadati</taxon>
        <taxon>Pseudomonadota</taxon>
        <taxon>Betaproteobacteria</taxon>
        <taxon>Burkholderiales</taxon>
        <taxon>Alcaligenaceae</taxon>
        <taxon>Eoetvoesiella</taxon>
    </lineage>
</organism>
<dbReference type="SUPFAM" id="SSF51556">
    <property type="entry name" value="Metallo-dependent hydrolases"/>
    <property type="match status" value="1"/>
</dbReference>
<evidence type="ECO:0000259" key="2">
    <source>
        <dbReference type="Pfam" id="PF07969"/>
    </source>
</evidence>
<dbReference type="Gene3D" id="2.30.40.10">
    <property type="entry name" value="Urease, subunit C, domain 1"/>
    <property type="match status" value="1"/>
</dbReference>
<dbReference type="InterPro" id="IPR011059">
    <property type="entry name" value="Metal-dep_hydrolase_composite"/>
</dbReference>
<dbReference type="EMBL" id="QNRQ01000005">
    <property type="protein sequence ID" value="RBP39526.1"/>
    <property type="molecule type" value="Genomic_DNA"/>
</dbReference>
<evidence type="ECO:0000313" key="4">
    <source>
        <dbReference type="Proteomes" id="UP000253628"/>
    </source>
</evidence>